<dbReference type="Proteomes" id="UP001334084">
    <property type="component" value="Chromosome 12"/>
</dbReference>
<protein>
    <recommendedName>
        <fullName evidence="2">Crossover junction endonuclease MUS81</fullName>
        <ecNumber evidence="2">3.1.22.-</ecNumber>
    </recommendedName>
</protein>
<dbReference type="Pfam" id="PF02732">
    <property type="entry name" value="ERCC4"/>
    <property type="match status" value="1"/>
</dbReference>
<comment type="function">
    <text evidence="2">Interacts with EME1 to form a DNA structure-specific endonuclease with substrate preference for branched DNA structures with a 5'-end at the branch nick. Typical substrates include 3'-flap structures, D-loops, replication forks and nicked Holliday junctions. May be required in mitosis for the processing of stalled or collapsed replication fork intermediates. May be required in meiosis for the repair of meiosis-specific double strand breaks subsequent to single-end invasion (SEI).</text>
</comment>
<dbReference type="PANTHER" id="PTHR13451:SF13">
    <property type="entry name" value="CROSSOVER JUNCTION ENDONUCLEASE MUS81"/>
    <property type="match status" value="1"/>
</dbReference>
<comment type="similarity">
    <text evidence="2">Belongs to the XPF family.</text>
</comment>
<dbReference type="CDD" id="cd21036">
    <property type="entry name" value="WH_MUS81"/>
    <property type="match status" value="1"/>
</dbReference>
<keyword evidence="2" id="KW-0233">DNA recombination</keyword>
<accession>A0AAX4JGK1</accession>
<organism evidence="4 5">
    <name type="scientific">Vairimorpha necatrix</name>
    <dbReference type="NCBI Taxonomy" id="6039"/>
    <lineage>
        <taxon>Eukaryota</taxon>
        <taxon>Fungi</taxon>
        <taxon>Fungi incertae sedis</taxon>
        <taxon>Microsporidia</taxon>
        <taxon>Nosematidae</taxon>
        <taxon>Vairimorpha</taxon>
    </lineage>
</organism>
<dbReference type="InterPro" id="IPR027421">
    <property type="entry name" value="DNA_pol_lamdba_lyase_dom_sf"/>
</dbReference>
<comment type="subcellular location">
    <subcellularLocation>
        <location evidence="2">Nucleus</location>
    </subcellularLocation>
</comment>
<name>A0AAX4JGK1_9MICR</name>
<dbReference type="InterPro" id="IPR011335">
    <property type="entry name" value="Restrct_endonuc-II-like"/>
</dbReference>
<dbReference type="InterPro" id="IPR006166">
    <property type="entry name" value="ERCC4_domain"/>
</dbReference>
<comment type="cofactor">
    <cofactor evidence="2">
        <name>Mg(2+)</name>
        <dbReference type="ChEBI" id="CHEBI:18420"/>
    </cofactor>
</comment>
<keyword evidence="2 4" id="KW-0255">Endonuclease</keyword>
<dbReference type="GO" id="GO:0005634">
    <property type="term" value="C:nucleus"/>
    <property type="evidence" value="ECO:0007669"/>
    <property type="project" value="UniProtKB-SubCell"/>
</dbReference>
<comment type="subunit">
    <text evidence="2">Interacts with EME1.</text>
</comment>
<dbReference type="Gene3D" id="3.40.50.10130">
    <property type="match status" value="1"/>
</dbReference>
<dbReference type="GO" id="GO:0003677">
    <property type="term" value="F:DNA binding"/>
    <property type="evidence" value="ECO:0007669"/>
    <property type="project" value="UniProtKB-UniRule"/>
</dbReference>
<keyword evidence="2" id="KW-0234">DNA repair</keyword>
<evidence type="ECO:0000259" key="3">
    <source>
        <dbReference type="SMART" id="SM00891"/>
    </source>
</evidence>
<dbReference type="GO" id="GO:0006308">
    <property type="term" value="P:DNA catabolic process"/>
    <property type="evidence" value="ECO:0007669"/>
    <property type="project" value="UniProtKB-UniRule"/>
</dbReference>
<dbReference type="Pfam" id="PF21136">
    <property type="entry name" value="WHD_MUS81"/>
    <property type="match status" value="1"/>
</dbReference>
<dbReference type="GeneID" id="90542914"/>
<sequence length="524" mass="60855">MLVNKIIITKIKSLLEAATKAKLKSKFIYKKILDEFTKFNKPIISKTQIKNIPNVGTKTLELLCEHIETELKKVTNNLEDLEKYKLFFQVKDYNELKEKFLESEKKNFEESENKKYVEISHFDEDFFISDITGSDIEMVTIDFKKDCLSFSQPNPNLNEDYKVKANKVKLVEDKKNFNNIKNSPLAKKKQLKKYIPGYKTGPYAILKALWLENGISKHKIIQIAKNYSTTEFDLTSRNSAWSGMKTLIDKNFVYKESGSKKYFITEEGLTTANKLFFDTSIIKNTDTEVTLLIDSREIKNRNFRSFFQGYFENTGVNFETRQLEVGDFAWIQNEMICDFIVERKCGSDFVSSITDGRYKEQKNRLRDTGITNIYYLVENLKISDFKNISYETGCQSLTTTKLEGMTVIETDDIKESATVIENIHNRVKNVQDGNYKMSYGSFIEKGSKNKNMSVNKMLFYAFSGIYGINNEKARLLTEHFKTFKNFYTISLSKNLRTELVNSGINLSKRNIDDIIHFMCKDTSN</sequence>
<dbReference type="GO" id="GO:0046872">
    <property type="term" value="F:metal ion binding"/>
    <property type="evidence" value="ECO:0007669"/>
    <property type="project" value="UniProtKB-UniRule"/>
</dbReference>
<dbReference type="Gene3D" id="1.10.10.10">
    <property type="entry name" value="Winged helix-like DNA-binding domain superfamily/Winged helix DNA-binding domain"/>
    <property type="match status" value="1"/>
</dbReference>
<evidence type="ECO:0000256" key="2">
    <source>
        <dbReference type="RuleBase" id="RU369042"/>
    </source>
</evidence>
<dbReference type="AlphaFoldDB" id="A0AAX4JGK1"/>
<dbReference type="GO" id="GO:0000712">
    <property type="term" value="P:resolution of meiotic recombination intermediates"/>
    <property type="evidence" value="ECO:0007669"/>
    <property type="project" value="TreeGrafter"/>
</dbReference>
<keyword evidence="2" id="KW-0227">DNA damage</keyword>
<dbReference type="GO" id="GO:0000727">
    <property type="term" value="P:double-strand break repair via break-induced replication"/>
    <property type="evidence" value="ECO:0007669"/>
    <property type="project" value="UniProtKB-UniRule"/>
</dbReference>
<dbReference type="GO" id="GO:0031573">
    <property type="term" value="P:mitotic intra-S DNA damage checkpoint signaling"/>
    <property type="evidence" value="ECO:0007669"/>
    <property type="project" value="TreeGrafter"/>
</dbReference>
<dbReference type="SMART" id="SM00891">
    <property type="entry name" value="ERCC4"/>
    <property type="match status" value="1"/>
</dbReference>
<reference evidence="4" key="1">
    <citation type="journal article" date="2024" name="BMC Genomics">
        <title>Functional annotation of a divergent genome using sequence and structure-based similarity.</title>
        <authorList>
            <person name="Svedberg D."/>
            <person name="Winiger R.R."/>
            <person name="Berg A."/>
            <person name="Sharma H."/>
            <person name="Tellgren-Roth C."/>
            <person name="Debrunner-Vossbrinck B.A."/>
            <person name="Vossbrinck C.R."/>
            <person name="Barandun J."/>
        </authorList>
    </citation>
    <scope>NUCLEOTIDE SEQUENCE</scope>
    <source>
        <strain evidence="4">Illinois isolate</strain>
    </source>
</reference>
<dbReference type="SUPFAM" id="SSF47802">
    <property type="entry name" value="DNA polymerase beta, N-terminal domain-like"/>
    <property type="match status" value="1"/>
</dbReference>
<feature type="domain" description="ERCC4" evidence="3">
    <location>
        <begin position="290"/>
        <end position="381"/>
    </location>
</feature>
<dbReference type="EMBL" id="CP142737">
    <property type="protein sequence ID" value="WUR05067.1"/>
    <property type="molecule type" value="Genomic_DNA"/>
</dbReference>
<dbReference type="InterPro" id="IPR047417">
    <property type="entry name" value="WHD_MUS81"/>
</dbReference>
<dbReference type="EC" id="3.1.22.-" evidence="2"/>
<keyword evidence="2" id="KW-0479">Metal-binding</keyword>
<dbReference type="InterPro" id="IPR047416">
    <property type="entry name" value="XPF_nuclease_Mus81"/>
</dbReference>
<dbReference type="PANTHER" id="PTHR13451">
    <property type="entry name" value="CLASS II CROSSOVER JUNCTION ENDONUCLEASE MUS81"/>
    <property type="match status" value="1"/>
</dbReference>
<keyword evidence="2" id="KW-0460">Magnesium</keyword>
<dbReference type="GO" id="GO:0048476">
    <property type="term" value="C:Holliday junction resolvase complex"/>
    <property type="evidence" value="ECO:0007669"/>
    <property type="project" value="UniProtKB-UniRule"/>
</dbReference>
<gene>
    <name evidence="4" type="ORF">VNE69_12052</name>
</gene>
<keyword evidence="2" id="KW-0539">Nucleus</keyword>
<dbReference type="SUPFAM" id="SSF52980">
    <property type="entry name" value="Restriction endonuclease-like"/>
    <property type="match status" value="1"/>
</dbReference>
<evidence type="ECO:0000313" key="5">
    <source>
        <dbReference type="Proteomes" id="UP001334084"/>
    </source>
</evidence>
<dbReference type="InterPro" id="IPR036388">
    <property type="entry name" value="WH-like_DNA-bd_sf"/>
</dbReference>
<keyword evidence="5" id="KW-1185">Reference proteome</keyword>
<dbReference type="Gene3D" id="1.10.150.110">
    <property type="entry name" value="DNA polymerase beta, N-terminal domain-like"/>
    <property type="match status" value="1"/>
</dbReference>
<evidence type="ECO:0000313" key="4">
    <source>
        <dbReference type="EMBL" id="WUR05067.1"/>
    </source>
</evidence>
<dbReference type="KEGG" id="vnx:VNE69_12052"/>
<keyword evidence="1 2" id="KW-0378">Hydrolase</keyword>
<dbReference type="CDD" id="cd20074">
    <property type="entry name" value="XPF_nuclease_Mus81"/>
    <property type="match status" value="1"/>
</dbReference>
<evidence type="ECO:0000256" key="1">
    <source>
        <dbReference type="ARBA" id="ARBA00022801"/>
    </source>
</evidence>
<dbReference type="GO" id="GO:0008821">
    <property type="term" value="F:crossover junction DNA endonuclease activity"/>
    <property type="evidence" value="ECO:0007669"/>
    <property type="project" value="UniProtKB-UniRule"/>
</dbReference>
<keyword evidence="2" id="KW-0540">Nuclease</keyword>
<dbReference type="RefSeq" id="XP_065331212.1">
    <property type="nucleotide sequence ID" value="XM_065475140.1"/>
</dbReference>
<dbReference type="InterPro" id="IPR033309">
    <property type="entry name" value="Mus81"/>
</dbReference>
<proteinExistence type="inferred from homology"/>
<dbReference type="GO" id="GO:0048257">
    <property type="term" value="F:3'-flap endonuclease activity"/>
    <property type="evidence" value="ECO:0007669"/>
    <property type="project" value="TreeGrafter"/>
</dbReference>